<evidence type="ECO:0000313" key="1">
    <source>
        <dbReference type="EMBL" id="GMI08052.1"/>
    </source>
</evidence>
<organism evidence="1 2">
    <name type="scientific">Triparma laevis f. longispina</name>
    <dbReference type="NCBI Taxonomy" id="1714387"/>
    <lineage>
        <taxon>Eukaryota</taxon>
        <taxon>Sar</taxon>
        <taxon>Stramenopiles</taxon>
        <taxon>Ochrophyta</taxon>
        <taxon>Bolidophyceae</taxon>
        <taxon>Parmales</taxon>
        <taxon>Triparmaceae</taxon>
        <taxon>Triparma</taxon>
    </lineage>
</organism>
<name>A0A9W7CGY9_9STRA</name>
<comment type="caution">
    <text evidence="1">The sequence shown here is derived from an EMBL/GenBank/DDBJ whole genome shotgun (WGS) entry which is preliminary data.</text>
</comment>
<gene>
    <name evidence="1" type="ORF">TrLO_g12584</name>
</gene>
<evidence type="ECO:0000313" key="2">
    <source>
        <dbReference type="Proteomes" id="UP001165122"/>
    </source>
</evidence>
<dbReference type="AlphaFoldDB" id="A0A9W7CGY9"/>
<dbReference type="Gene3D" id="1.25.40.10">
    <property type="entry name" value="Tetratricopeptide repeat domain"/>
    <property type="match status" value="1"/>
</dbReference>
<dbReference type="InterPro" id="IPR011990">
    <property type="entry name" value="TPR-like_helical_dom_sf"/>
</dbReference>
<dbReference type="SUPFAM" id="SSF48452">
    <property type="entry name" value="TPR-like"/>
    <property type="match status" value="1"/>
</dbReference>
<sequence length="147" mass="17296">MSIYMSDDERVEKLRDLLKRMERSLGEENLVSLRTLNEFGCELDDNGEYEEAREVHDRYAKDYDEYAHIYDALENYGKVEELYERSLEGYEAQFGRDQKMTKMCSKYFSTCSNNSGNVDRLAELITSYPGLYHPSYPCLAFEEVDKN</sequence>
<accession>A0A9W7CGY9</accession>
<dbReference type="EMBL" id="BRXW01000118">
    <property type="protein sequence ID" value="GMI08052.1"/>
    <property type="molecule type" value="Genomic_DNA"/>
</dbReference>
<dbReference type="Proteomes" id="UP001165122">
    <property type="component" value="Unassembled WGS sequence"/>
</dbReference>
<protein>
    <submittedName>
        <fullName evidence="1">Uncharacterized protein</fullName>
    </submittedName>
</protein>
<keyword evidence="2" id="KW-1185">Reference proteome</keyword>
<proteinExistence type="predicted"/>
<reference evidence="2" key="1">
    <citation type="journal article" date="2023" name="Commun. Biol.">
        <title>Genome analysis of Parmales, the sister group of diatoms, reveals the evolutionary specialization of diatoms from phago-mixotrophs to photoautotrophs.</title>
        <authorList>
            <person name="Ban H."/>
            <person name="Sato S."/>
            <person name="Yoshikawa S."/>
            <person name="Yamada K."/>
            <person name="Nakamura Y."/>
            <person name="Ichinomiya M."/>
            <person name="Sato N."/>
            <person name="Blanc-Mathieu R."/>
            <person name="Endo H."/>
            <person name="Kuwata A."/>
            <person name="Ogata H."/>
        </authorList>
    </citation>
    <scope>NUCLEOTIDE SEQUENCE [LARGE SCALE GENOMIC DNA]</scope>
    <source>
        <strain evidence="2">NIES 3700</strain>
    </source>
</reference>